<evidence type="ECO:0000313" key="4">
    <source>
        <dbReference type="EMBL" id="NVN40819.1"/>
    </source>
</evidence>
<dbReference type="CDD" id="cd05007">
    <property type="entry name" value="SIS_Etherase"/>
    <property type="match status" value="1"/>
</dbReference>
<keyword evidence="5" id="KW-1185">Reference proteome</keyword>
<dbReference type="PROSITE" id="PS51464">
    <property type="entry name" value="SIS"/>
    <property type="match status" value="1"/>
</dbReference>
<dbReference type="GO" id="GO:0016835">
    <property type="term" value="F:carbon-oxygen lyase activity"/>
    <property type="evidence" value="ECO:0007669"/>
    <property type="project" value="InterPro"/>
</dbReference>
<reference evidence="4 5" key="1">
    <citation type="submission" date="2020-06" db="EMBL/GenBank/DDBJ databases">
        <title>Description of novel acetic acid bacteria.</title>
        <authorList>
            <person name="Sombolestani A."/>
        </authorList>
    </citation>
    <scope>NUCLEOTIDE SEQUENCE [LARGE SCALE GENOMIC DNA]</scope>
    <source>
        <strain evidence="4 5">LMG 27010</strain>
    </source>
</reference>
<dbReference type="GO" id="GO:0016803">
    <property type="term" value="F:ether hydrolase activity"/>
    <property type="evidence" value="ECO:0007669"/>
    <property type="project" value="TreeGrafter"/>
</dbReference>
<dbReference type="PANTHER" id="PTHR10088:SF4">
    <property type="entry name" value="GLUCOKINASE REGULATORY PROTEIN"/>
    <property type="match status" value="1"/>
</dbReference>
<keyword evidence="1" id="KW-0456">Lyase</keyword>
<dbReference type="RefSeq" id="WP_176613764.1">
    <property type="nucleotide sequence ID" value="NZ_JABXXR010000067.1"/>
</dbReference>
<dbReference type="GO" id="GO:0009254">
    <property type="term" value="P:peptidoglycan turnover"/>
    <property type="evidence" value="ECO:0007669"/>
    <property type="project" value="TreeGrafter"/>
</dbReference>
<dbReference type="PANTHER" id="PTHR10088">
    <property type="entry name" value="GLUCOKINASE REGULATORY PROTEIN"/>
    <property type="match status" value="1"/>
</dbReference>
<dbReference type="NCBIfam" id="NF003915">
    <property type="entry name" value="PRK05441.1"/>
    <property type="match status" value="1"/>
</dbReference>
<dbReference type="InterPro" id="IPR046348">
    <property type="entry name" value="SIS_dom_sf"/>
</dbReference>
<evidence type="ECO:0000313" key="5">
    <source>
        <dbReference type="Proteomes" id="UP000585665"/>
    </source>
</evidence>
<feature type="domain" description="SIS" evidence="3">
    <location>
        <begin position="67"/>
        <end position="230"/>
    </location>
</feature>
<dbReference type="Gene3D" id="3.40.50.10490">
    <property type="entry name" value="Glucose-6-phosphate isomerase like protein, domain 1"/>
    <property type="match status" value="1"/>
</dbReference>
<dbReference type="GO" id="GO:0046348">
    <property type="term" value="P:amino sugar catabolic process"/>
    <property type="evidence" value="ECO:0007669"/>
    <property type="project" value="InterPro"/>
</dbReference>
<evidence type="ECO:0000256" key="1">
    <source>
        <dbReference type="ARBA" id="ARBA00023239"/>
    </source>
</evidence>
<dbReference type="EMBL" id="JABXXR010000067">
    <property type="protein sequence ID" value="NVN40819.1"/>
    <property type="molecule type" value="Genomic_DNA"/>
</dbReference>
<dbReference type="AlphaFoldDB" id="A0A850PDQ3"/>
<accession>A0A850PDQ3</accession>
<keyword evidence="2" id="KW-0119">Carbohydrate metabolism</keyword>
<protein>
    <submittedName>
        <fullName evidence="4">N-acetylmuramic acid 6-phosphate etherase</fullName>
    </submittedName>
</protein>
<dbReference type="Gene3D" id="1.10.8.1080">
    <property type="match status" value="1"/>
</dbReference>
<name>A0A850PDQ3_9PROT</name>
<comment type="caution">
    <text evidence="4">The sequence shown here is derived from an EMBL/GenBank/DDBJ whole genome shotgun (WGS) entry which is preliminary data.</text>
</comment>
<dbReference type="Pfam" id="PF22645">
    <property type="entry name" value="GKRP_SIS_N"/>
    <property type="match status" value="1"/>
</dbReference>
<sequence>MPGGIDLDHADDLTSRLPATEGFDPAFTGLDHWPTATQMSALWAAQLAAVAAIGPAVPVIAQAVEAAVPRLRSGGRLAYAGAGSSGRLGAQDGAELPPTFGWAHDRLILLIAGGEGALIRAVENAEDDRGAARSSVDAAGLGPDDVLIAVAASGRTPYTIACVEAARAAGALTIAVANSPAAPLLSAAHHAVLVETGSEPIAGSTRMKAGTAQKVVLNLLSTGMMTGLGHVHQGRMVDMQARNAKLRHRAVRMVADLAGCDAECAERALESVDRDIKRAVLVALGAAPAAAAAALRTADGRLHVARASLGLASSPSAS</sequence>
<dbReference type="NCBIfam" id="NF009222">
    <property type="entry name" value="PRK12570.1"/>
    <property type="match status" value="1"/>
</dbReference>
<evidence type="ECO:0000256" key="2">
    <source>
        <dbReference type="ARBA" id="ARBA00023277"/>
    </source>
</evidence>
<organism evidence="4 5">
    <name type="scientific">Ameyamaea chiangmaiensis</name>
    <dbReference type="NCBI Taxonomy" id="442969"/>
    <lineage>
        <taxon>Bacteria</taxon>
        <taxon>Pseudomonadati</taxon>
        <taxon>Pseudomonadota</taxon>
        <taxon>Alphaproteobacteria</taxon>
        <taxon>Acetobacterales</taxon>
        <taxon>Acetobacteraceae</taxon>
        <taxon>Ameyamaea</taxon>
    </lineage>
</organism>
<gene>
    <name evidence="4" type="ORF">HUK82_09615</name>
</gene>
<dbReference type="InterPro" id="IPR001347">
    <property type="entry name" value="SIS_dom"/>
</dbReference>
<dbReference type="SUPFAM" id="SSF53697">
    <property type="entry name" value="SIS domain"/>
    <property type="match status" value="1"/>
</dbReference>
<dbReference type="InterPro" id="IPR040190">
    <property type="entry name" value="MURQ/GCKR"/>
</dbReference>
<evidence type="ECO:0000259" key="3">
    <source>
        <dbReference type="PROSITE" id="PS51464"/>
    </source>
</evidence>
<dbReference type="InterPro" id="IPR005488">
    <property type="entry name" value="Etherase_MurQ"/>
</dbReference>
<dbReference type="GO" id="GO:0097367">
    <property type="term" value="F:carbohydrate derivative binding"/>
    <property type="evidence" value="ECO:0007669"/>
    <property type="project" value="InterPro"/>
</dbReference>
<proteinExistence type="predicted"/>
<dbReference type="Proteomes" id="UP000585665">
    <property type="component" value="Unassembled WGS sequence"/>
</dbReference>